<dbReference type="InterPro" id="IPR051159">
    <property type="entry name" value="Hexapeptide_acetyltransf"/>
</dbReference>
<dbReference type="PANTHER" id="PTHR23416:SF23">
    <property type="entry name" value="ACETYLTRANSFERASE C18B11.09C-RELATED"/>
    <property type="match status" value="1"/>
</dbReference>
<dbReference type="STRING" id="1801.BRW64_13400"/>
<proteinExistence type="inferred from homology"/>
<reference evidence="3 4" key="1">
    <citation type="submission" date="2016-09" db="EMBL/GenBank/DDBJ databases">
        <title>genome sequences of unsequenced Mycobacteria.</title>
        <authorList>
            <person name="Greninger A.L."/>
            <person name="Jerome K.R."/>
            <person name="Mcnair B."/>
            <person name="Wallis C."/>
            <person name="Fang F."/>
        </authorList>
    </citation>
    <scope>NUCLEOTIDE SEQUENCE [LARGE SCALE GENOMIC DNA]</scope>
    <source>
        <strain evidence="3 4">BM1</strain>
    </source>
</reference>
<gene>
    <name evidence="3" type="ORF">BV510_14310</name>
</gene>
<dbReference type="PANTHER" id="PTHR23416">
    <property type="entry name" value="SIALIC ACID SYNTHASE-RELATED"/>
    <property type="match status" value="1"/>
</dbReference>
<dbReference type="EMBL" id="MIJD01000138">
    <property type="protein sequence ID" value="OPE53685.1"/>
    <property type="molecule type" value="Genomic_DNA"/>
</dbReference>
<accession>A0A1Q4HDL5</accession>
<dbReference type="GO" id="GO:0005829">
    <property type="term" value="C:cytosol"/>
    <property type="evidence" value="ECO:0007669"/>
    <property type="project" value="TreeGrafter"/>
</dbReference>
<comment type="caution">
    <text evidence="3">The sequence shown here is derived from an EMBL/GenBank/DDBJ whole genome shotgun (WGS) entry which is preliminary data.</text>
</comment>
<dbReference type="CDD" id="cd05825">
    <property type="entry name" value="LbH_wcaF_like"/>
    <property type="match status" value="1"/>
</dbReference>
<dbReference type="Gene3D" id="2.160.10.10">
    <property type="entry name" value="Hexapeptide repeat proteins"/>
    <property type="match status" value="1"/>
</dbReference>
<dbReference type="GO" id="GO:0008374">
    <property type="term" value="F:O-acyltransferase activity"/>
    <property type="evidence" value="ECO:0007669"/>
    <property type="project" value="TreeGrafter"/>
</dbReference>
<keyword evidence="2 3" id="KW-0808">Transferase</keyword>
<dbReference type="Pfam" id="PF00132">
    <property type="entry name" value="Hexapep"/>
    <property type="match status" value="1"/>
</dbReference>
<organism evidence="3 4">
    <name type="scientific">Mycolicibacterium diernhoferi</name>
    <dbReference type="NCBI Taxonomy" id="1801"/>
    <lineage>
        <taxon>Bacteria</taxon>
        <taxon>Bacillati</taxon>
        <taxon>Actinomycetota</taxon>
        <taxon>Actinomycetes</taxon>
        <taxon>Mycobacteriales</taxon>
        <taxon>Mycobacteriaceae</taxon>
        <taxon>Mycolicibacterium</taxon>
    </lineage>
</organism>
<comment type="similarity">
    <text evidence="1">Belongs to the transferase hexapeptide repeat family.</text>
</comment>
<dbReference type="InterPro" id="IPR001451">
    <property type="entry name" value="Hexapep"/>
</dbReference>
<evidence type="ECO:0000256" key="1">
    <source>
        <dbReference type="ARBA" id="ARBA00007274"/>
    </source>
</evidence>
<sequence length="194" mass="21315">MIIVRFFAGGGNVSITQPDRSLAARRGRSYDKGRGLGAQILWVAMSTLVFTQVWCPNRLRCAMLRWFGAQIGDNVLIRHRVTVQWPWKLSIGNNSWIGTGSELLNLDQIVIGSDVCISQHVFLCTGSHDRTSPTFEFDNAPITIEDGVWVCARSTVLRGVRIGANSVVGATSLVHRDIPPDSLVQAALPVVSRM</sequence>
<dbReference type="AlphaFoldDB" id="A0A1Q4HDL5"/>
<dbReference type="Proteomes" id="UP000191039">
    <property type="component" value="Unassembled WGS sequence"/>
</dbReference>
<evidence type="ECO:0000313" key="3">
    <source>
        <dbReference type="EMBL" id="OPE53685.1"/>
    </source>
</evidence>
<evidence type="ECO:0000256" key="2">
    <source>
        <dbReference type="ARBA" id="ARBA00022679"/>
    </source>
</evidence>
<protein>
    <submittedName>
        <fullName evidence="3">Colanic acid biosynthesis acetyltransferase</fullName>
    </submittedName>
</protein>
<name>A0A1Q4HDL5_9MYCO</name>
<evidence type="ECO:0000313" key="4">
    <source>
        <dbReference type="Proteomes" id="UP000191039"/>
    </source>
</evidence>
<dbReference type="InterPro" id="IPR011004">
    <property type="entry name" value="Trimer_LpxA-like_sf"/>
</dbReference>
<dbReference type="SUPFAM" id="SSF51161">
    <property type="entry name" value="Trimeric LpxA-like enzymes"/>
    <property type="match status" value="1"/>
</dbReference>